<dbReference type="GO" id="GO:0006099">
    <property type="term" value="P:tricarboxylic acid cycle"/>
    <property type="evidence" value="ECO:0007669"/>
    <property type="project" value="TreeGrafter"/>
</dbReference>
<dbReference type="EMBL" id="UOFJ01000022">
    <property type="protein sequence ID" value="VAW61066.1"/>
    <property type="molecule type" value="Genomic_DNA"/>
</dbReference>
<dbReference type="Pfam" id="PF00676">
    <property type="entry name" value="E1_dh"/>
    <property type="match status" value="1"/>
</dbReference>
<dbReference type="InterPro" id="IPR001017">
    <property type="entry name" value="DH_E1"/>
</dbReference>
<dbReference type="Gene3D" id="3.40.50.12470">
    <property type="match status" value="1"/>
</dbReference>
<evidence type="ECO:0000256" key="1">
    <source>
        <dbReference type="ARBA" id="ARBA00001964"/>
    </source>
</evidence>
<dbReference type="Gene3D" id="3.40.50.970">
    <property type="match status" value="1"/>
</dbReference>
<dbReference type="InterPro" id="IPR042179">
    <property type="entry name" value="KGD_C_sf"/>
</dbReference>
<dbReference type="PANTHER" id="PTHR23152:SF4">
    <property type="entry name" value="2-OXOADIPATE DEHYDROGENASE COMPLEX COMPONENT E1"/>
    <property type="match status" value="1"/>
</dbReference>
<dbReference type="AlphaFoldDB" id="A0A3B0XXY0"/>
<reference evidence="6" key="1">
    <citation type="submission" date="2018-06" db="EMBL/GenBank/DDBJ databases">
        <authorList>
            <person name="Zhirakovskaya E."/>
        </authorList>
    </citation>
    <scope>NUCLEOTIDE SEQUENCE</scope>
</reference>
<dbReference type="FunFam" id="1.10.287.1150:FF:000004">
    <property type="entry name" value="2-oxoglutarate dehydrogenase E1 component"/>
    <property type="match status" value="1"/>
</dbReference>
<feature type="domain" description="Transketolase-like pyrimidine-binding" evidence="5">
    <location>
        <begin position="591"/>
        <end position="784"/>
    </location>
</feature>
<dbReference type="FunFam" id="3.40.50.970:FF:000014">
    <property type="entry name" value="2-oxoglutarate dehydrogenase E1 component"/>
    <property type="match status" value="1"/>
</dbReference>
<proteinExistence type="predicted"/>
<dbReference type="GO" id="GO:0045252">
    <property type="term" value="C:oxoglutarate dehydrogenase complex"/>
    <property type="evidence" value="ECO:0007669"/>
    <property type="project" value="TreeGrafter"/>
</dbReference>
<evidence type="ECO:0000256" key="3">
    <source>
        <dbReference type="ARBA" id="ARBA00023002"/>
    </source>
</evidence>
<accession>A0A3B0XXY0</accession>
<dbReference type="GO" id="GO:0030976">
    <property type="term" value="F:thiamine pyrophosphate binding"/>
    <property type="evidence" value="ECO:0007669"/>
    <property type="project" value="InterPro"/>
</dbReference>
<dbReference type="InterPro" id="IPR031717">
    <property type="entry name" value="ODO-1/KGD_C"/>
</dbReference>
<name>A0A3B0XXY0_9ZZZZ</name>
<dbReference type="Pfam" id="PF02779">
    <property type="entry name" value="Transket_pyr"/>
    <property type="match status" value="1"/>
</dbReference>
<dbReference type="GO" id="GO:0004591">
    <property type="term" value="F:oxoglutarate dehydrogenase (succinyl-transferring) activity"/>
    <property type="evidence" value="ECO:0007669"/>
    <property type="project" value="UniProtKB-EC"/>
</dbReference>
<dbReference type="Pfam" id="PF16078">
    <property type="entry name" value="2-oxogl_dehyd_N"/>
    <property type="match status" value="1"/>
</dbReference>
<dbReference type="GO" id="GO:0005829">
    <property type="term" value="C:cytosol"/>
    <property type="evidence" value="ECO:0007669"/>
    <property type="project" value="TreeGrafter"/>
</dbReference>
<evidence type="ECO:0000259" key="5">
    <source>
        <dbReference type="SMART" id="SM00861"/>
    </source>
</evidence>
<organism evidence="6">
    <name type="scientific">hydrothermal vent metagenome</name>
    <dbReference type="NCBI Taxonomy" id="652676"/>
    <lineage>
        <taxon>unclassified sequences</taxon>
        <taxon>metagenomes</taxon>
        <taxon>ecological metagenomes</taxon>
    </lineage>
</organism>
<evidence type="ECO:0000256" key="4">
    <source>
        <dbReference type="ARBA" id="ARBA00023052"/>
    </source>
</evidence>
<dbReference type="NCBIfam" id="NF008907">
    <property type="entry name" value="PRK12270.1"/>
    <property type="match status" value="1"/>
</dbReference>
<dbReference type="CDD" id="cd02016">
    <property type="entry name" value="TPP_E1_OGDC_like"/>
    <property type="match status" value="1"/>
</dbReference>
<sequence length="936" mass="105095">MLDAGSAAWVEGLYERYLQNPNDVDGPWREFFATLPRVNGTLKDTIHSEVREQFRTITQHRGGTFLPPVQSVSSEILVHERKQVKVLQLINAFRFRGHQQAKIDPLGRHHCQPIEELSLANHELSEADFQTVFATGSLYGPDEATLEEIYRIVSEAYCGSIGTEYMHITETGEKRWIQQRIETVRGHASLDGAQKIQLLQRLTAAEGLERYLHTKYVGQKRFSLEGAETLIPLIHEMTQRAASHGIKEIVMGMAHRGRLNVLVNVMGKTPAELFSEFEGTKAQGDNMGDVKYHMGFASDIQTAKGEVHLALAFNPSHLEIVAPVVEGSVRARQDRRGDALGMEVLPIQIHGDAAFAGQGVVMETLQMSQSRGYSTKGSMHIVINNQIGFTTSNTHDSRSTYYCTDVAKMVNAPIFHVNADDPQAVMLVTQIALDYRMAFKKDVVIDLVCYRRHGHNEADEPSATQPMMYKKIHALQTTRELYAGKLRKAATIEADTADKMLQDYRAVLDKGHCVVPEIIHNSRPSHHTFNIDWHAYESASAITTADTAIELSTLRLLCEQLEKRPADFELQPRVEKIMQDRHKMAAGALGIDWGFAETLAYASLVREGHSIRLSGQDSGRGTFFHRHAVWYNQINGSAHVPLRSLSTTKGHFLVIDSLLSEAAVLAFEYGYATAEPDSLVIWEAQFGDFANNAQVVIDQFIVAGEQKWNRLCGLTMLLPHGFEGQGAEHSSARLERYLQLCAQNNIQVCVPSTPAQMFHLIRRQIIRKQRKPLIVMTPKSLLRHKLAINTLDDICQGAFESVVDEVDDLDADTVERIVMCSGKVYYDLLMQRREAKLEQVAIVRIEELYPFPDIRLNEVLKKYPHAQRLIWCQEEPKNQGAWDYFEPRFAAKLNHRSTVEYVGRAPSAAPAVGSAKIHAQQQKKLTGEALIGDAPV</sequence>
<dbReference type="SUPFAM" id="SSF52518">
    <property type="entry name" value="Thiamin diphosphate-binding fold (THDP-binding)"/>
    <property type="match status" value="2"/>
</dbReference>
<dbReference type="Gene3D" id="1.10.287.1150">
    <property type="entry name" value="TPP helical domain"/>
    <property type="match status" value="1"/>
</dbReference>
<dbReference type="InterPro" id="IPR005475">
    <property type="entry name" value="Transketolase-like_Pyr-bd"/>
</dbReference>
<dbReference type="PANTHER" id="PTHR23152">
    <property type="entry name" value="2-OXOGLUTARATE DEHYDROGENASE"/>
    <property type="match status" value="1"/>
</dbReference>
<comment type="cofactor">
    <cofactor evidence="1">
        <name>thiamine diphosphate</name>
        <dbReference type="ChEBI" id="CHEBI:58937"/>
    </cofactor>
</comment>
<dbReference type="PIRSF" id="PIRSF000157">
    <property type="entry name" value="Oxoglu_dh_E1"/>
    <property type="match status" value="1"/>
</dbReference>
<dbReference type="EC" id="1.2.4.2" evidence="2"/>
<gene>
    <name evidence="6" type="ORF">MNBD_GAMMA10-1672</name>
</gene>
<dbReference type="NCBIfam" id="TIGR00239">
    <property type="entry name" value="2oxo_dh_E1"/>
    <property type="match status" value="1"/>
</dbReference>
<dbReference type="InterPro" id="IPR029061">
    <property type="entry name" value="THDP-binding"/>
</dbReference>
<keyword evidence="4" id="KW-0786">Thiamine pyrophosphate</keyword>
<evidence type="ECO:0000313" key="6">
    <source>
        <dbReference type="EMBL" id="VAW61066.1"/>
    </source>
</evidence>
<dbReference type="SMART" id="SM00861">
    <property type="entry name" value="Transket_pyr"/>
    <property type="match status" value="1"/>
</dbReference>
<dbReference type="NCBIfam" id="NF006914">
    <property type="entry name" value="PRK09404.1"/>
    <property type="match status" value="1"/>
</dbReference>
<evidence type="ECO:0000256" key="2">
    <source>
        <dbReference type="ARBA" id="ARBA00012280"/>
    </source>
</evidence>
<dbReference type="Gene3D" id="3.40.50.11610">
    <property type="entry name" value="Multifunctional 2-oxoglutarate metabolism enzyme, C-terminal domain"/>
    <property type="match status" value="1"/>
</dbReference>
<dbReference type="InterPro" id="IPR032106">
    <property type="entry name" value="2-oxogl_dehyd_N"/>
</dbReference>
<keyword evidence="3 6" id="KW-0560">Oxidoreductase</keyword>
<dbReference type="InterPro" id="IPR011603">
    <property type="entry name" value="2oxoglutarate_DH_E1"/>
</dbReference>
<dbReference type="Pfam" id="PF16870">
    <property type="entry name" value="OxoGdeHyase_C"/>
    <property type="match status" value="1"/>
</dbReference>
<protein>
    <recommendedName>
        <fullName evidence="2">oxoglutarate dehydrogenase (succinyl-transferring)</fullName>
        <ecNumber evidence="2">1.2.4.2</ecNumber>
    </recommendedName>
</protein>